<dbReference type="Pfam" id="PF14289">
    <property type="entry name" value="DUF4369"/>
    <property type="match status" value="1"/>
</dbReference>
<keyword evidence="2" id="KW-0201">Cytochrome c-type biogenesis</keyword>
<dbReference type="PANTHER" id="PTHR42852:SF6">
    <property type="entry name" value="THIOL:DISULFIDE INTERCHANGE PROTEIN DSBE"/>
    <property type="match status" value="1"/>
</dbReference>
<gene>
    <name evidence="7" type="ORF">HGH91_07215</name>
</gene>
<comment type="subcellular location">
    <subcellularLocation>
        <location evidence="1">Cell envelope</location>
    </subcellularLocation>
</comment>
<dbReference type="PROSITE" id="PS51352">
    <property type="entry name" value="THIOREDOXIN_2"/>
    <property type="match status" value="1"/>
</dbReference>
<feature type="domain" description="Thioredoxin" evidence="6">
    <location>
        <begin position="260"/>
        <end position="398"/>
    </location>
</feature>
<evidence type="ECO:0000259" key="6">
    <source>
        <dbReference type="PROSITE" id="PS51352"/>
    </source>
</evidence>
<dbReference type="GO" id="GO:0017004">
    <property type="term" value="P:cytochrome complex assembly"/>
    <property type="evidence" value="ECO:0007669"/>
    <property type="project" value="UniProtKB-KW"/>
</dbReference>
<dbReference type="InterPro" id="IPR025380">
    <property type="entry name" value="DUF4369"/>
</dbReference>
<evidence type="ECO:0000256" key="2">
    <source>
        <dbReference type="ARBA" id="ARBA00022748"/>
    </source>
</evidence>
<dbReference type="SUPFAM" id="SSF52833">
    <property type="entry name" value="Thioredoxin-like"/>
    <property type="match status" value="1"/>
</dbReference>
<keyword evidence="3" id="KW-1015">Disulfide bond</keyword>
<dbReference type="PANTHER" id="PTHR42852">
    <property type="entry name" value="THIOL:DISULFIDE INTERCHANGE PROTEIN DSBE"/>
    <property type="match status" value="1"/>
</dbReference>
<sequence length="398" mass="44814">MLKKILMQGVVMLLSAVSVFGQFAGPFQINGSTVNIADVDKVVLRYRSADGLQSDTIKVVDGRYSFFGQIVEPQLVWVNMLHTPNEYGRVKYPKKDEVYQMYLNSGVVEVQSADNFANMHATGTGAKWQKDYAYLAQQQQLTKDSGETMVITYREASLRMKGGLVPNYTAADRQKDSIKVKEIDDKYLTLTEHLNKNILLPYIKNSPGSPLALWALKIYTGERVNDYQEAKALFESLSDNVRNMPIAKPYTQLLQAVSISSEGVIAPEFSLPDTSNTMVTLESLRGKYVLLDFWASWCGPCRAENPHVRKLYQQYKDKGFTVLSVSIDNKSQLKAWKKAIEEDGLTWTQVVTTDGNVARLYNVNSVPQNFLINPEGKIIAKNLERQALSDKLKTLFAH</sequence>
<keyword evidence="5" id="KW-0732">Signal</keyword>
<dbReference type="Pfam" id="PF00578">
    <property type="entry name" value="AhpC-TSA"/>
    <property type="match status" value="1"/>
</dbReference>
<keyword evidence="8" id="KW-1185">Reference proteome</keyword>
<dbReference type="RefSeq" id="WP_168737747.1">
    <property type="nucleotide sequence ID" value="NZ_JABAHZ010000001.1"/>
</dbReference>
<evidence type="ECO:0000256" key="3">
    <source>
        <dbReference type="ARBA" id="ARBA00023157"/>
    </source>
</evidence>
<accession>A0A847SLD1</accession>
<dbReference type="AlphaFoldDB" id="A0A847SLD1"/>
<feature type="signal peptide" evidence="5">
    <location>
        <begin position="1"/>
        <end position="24"/>
    </location>
</feature>
<dbReference type="EMBL" id="JABAHZ010000001">
    <property type="protein sequence ID" value="NLR78408.1"/>
    <property type="molecule type" value="Genomic_DNA"/>
</dbReference>
<evidence type="ECO:0000313" key="8">
    <source>
        <dbReference type="Proteomes" id="UP000552864"/>
    </source>
</evidence>
<dbReference type="GO" id="GO:0030313">
    <property type="term" value="C:cell envelope"/>
    <property type="evidence" value="ECO:0007669"/>
    <property type="project" value="UniProtKB-SubCell"/>
</dbReference>
<dbReference type="Proteomes" id="UP000552864">
    <property type="component" value="Unassembled WGS sequence"/>
</dbReference>
<evidence type="ECO:0000256" key="4">
    <source>
        <dbReference type="ARBA" id="ARBA00023284"/>
    </source>
</evidence>
<evidence type="ECO:0000256" key="1">
    <source>
        <dbReference type="ARBA" id="ARBA00004196"/>
    </source>
</evidence>
<name>A0A847SLD1_9BACT</name>
<organism evidence="7 8">
    <name type="scientific">Chitinophaga eiseniae</name>
    <dbReference type="NCBI Taxonomy" id="634771"/>
    <lineage>
        <taxon>Bacteria</taxon>
        <taxon>Pseudomonadati</taxon>
        <taxon>Bacteroidota</taxon>
        <taxon>Chitinophagia</taxon>
        <taxon>Chitinophagales</taxon>
        <taxon>Chitinophagaceae</taxon>
        <taxon>Chitinophaga</taxon>
    </lineage>
</organism>
<dbReference type="InterPro" id="IPR036249">
    <property type="entry name" value="Thioredoxin-like_sf"/>
</dbReference>
<keyword evidence="4" id="KW-0676">Redox-active center</keyword>
<evidence type="ECO:0000313" key="7">
    <source>
        <dbReference type="EMBL" id="NLR78408.1"/>
    </source>
</evidence>
<reference evidence="7 8" key="1">
    <citation type="submission" date="2020-04" db="EMBL/GenBank/DDBJ databases">
        <authorList>
            <person name="Yin C."/>
        </authorList>
    </citation>
    <scope>NUCLEOTIDE SEQUENCE [LARGE SCALE GENOMIC DNA]</scope>
    <source>
        <strain evidence="7 8">Ak56</strain>
    </source>
</reference>
<feature type="chain" id="PRO_5032315734" evidence="5">
    <location>
        <begin position="25"/>
        <end position="398"/>
    </location>
</feature>
<evidence type="ECO:0000256" key="5">
    <source>
        <dbReference type="SAM" id="SignalP"/>
    </source>
</evidence>
<dbReference type="CDD" id="cd02966">
    <property type="entry name" value="TlpA_like_family"/>
    <property type="match status" value="1"/>
</dbReference>
<dbReference type="GO" id="GO:0016491">
    <property type="term" value="F:oxidoreductase activity"/>
    <property type="evidence" value="ECO:0007669"/>
    <property type="project" value="InterPro"/>
</dbReference>
<dbReference type="InterPro" id="IPR017937">
    <property type="entry name" value="Thioredoxin_CS"/>
</dbReference>
<protein>
    <submittedName>
        <fullName evidence="7">AhpC/TSA family protein</fullName>
    </submittedName>
</protein>
<dbReference type="PROSITE" id="PS00194">
    <property type="entry name" value="THIOREDOXIN_1"/>
    <property type="match status" value="1"/>
</dbReference>
<dbReference type="Gene3D" id="3.40.30.10">
    <property type="entry name" value="Glutaredoxin"/>
    <property type="match status" value="1"/>
</dbReference>
<dbReference type="InterPro" id="IPR050553">
    <property type="entry name" value="Thioredoxin_ResA/DsbE_sf"/>
</dbReference>
<proteinExistence type="predicted"/>
<dbReference type="InterPro" id="IPR013766">
    <property type="entry name" value="Thioredoxin_domain"/>
</dbReference>
<dbReference type="GO" id="GO:0016209">
    <property type="term" value="F:antioxidant activity"/>
    <property type="evidence" value="ECO:0007669"/>
    <property type="project" value="InterPro"/>
</dbReference>
<dbReference type="InterPro" id="IPR000866">
    <property type="entry name" value="AhpC/TSA"/>
</dbReference>
<comment type="caution">
    <text evidence="7">The sequence shown here is derived from an EMBL/GenBank/DDBJ whole genome shotgun (WGS) entry which is preliminary data.</text>
</comment>